<gene>
    <name evidence="1" type="ORF">MLD38_003572</name>
</gene>
<dbReference type="EMBL" id="CM042881">
    <property type="protein sequence ID" value="KAI4385559.1"/>
    <property type="molecule type" value="Genomic_DNA"/>
</dbReference>
<evidence type="ECO:0000313" key="2">
    <source>
        <dbReference type="Proteomes" id="UP001057402"/>
    </source>
</evidence>
<name>A0ACB9S346_9MYRT</name>
<organism evidence="1 2">
    <name type="scientific">Melastoma candidum</name>
    <dbReference type="NCBI Taxonomy" id="119954"/>
    <lineage>
        <taxon>Eukaryota</taxon>
        <taxon>Viridiplantae</taxon>
        <taxon>Streptophyta</taxon>
        <taxon>Embryophyta</taxon>
        <taxon>Tracheophyta</taxon>
        <taxon>Spermatophyta</taxon>
        <taxon>Magnoliopsida</taxon>
        <taxon>eudicotyledons</taxon>
        <taxon>Gunneridae</taxon>
        <taxon>Pentapetalae</taxon>
        <taxon>rosids</taxon>
        <taxon>malvids</taxon>
        <taxon>Myrtales</taxon>
        <taxon>Melastomataceae</taxon>
        <taxon>Melastomatoideae</taxon>
        <taxon>Melastomateae</taxon>
        <taxon>Melastoma</taxon>
    </lineage>
</organism>
<comment type="caution">
    <text evidence="1">The sequence shown here is derived from an EMBL/GenBank/DDBJ whole genome shotgun (WGS) entry which is preliminary data.</text>
</comment>
<keyword evidence="2" id="KW-1185">Reference proteome</keyword>
<protein>
    <submittedName>
        <fullName evidence="1">Uncharacterized protein</fullName>
    </submittedName>
</protein>
<proteinExistence type="predicted"/>
<dbReference type="Proteomes" id="UP001057402">
    <property type="component" value="Chromosome 2"/>
</dbReference>
<evidence type="ECO:0000313" key="1">
    <source>
        <dbReference type="EMBL" id="KAI4385559.1"/>
    </source>
</evidence>
<reference evidence="2" key="1">
    <citation type="journal article" date="2023" name="Front. Plant Sci.">
        <title>Chromosomal-level genome assembly of Melastoma candidum provides insights into trichome evolution.</title>
        <authorList>
            <person name="Zhong Y."/>
            <person name="Wu W."/>
            <person name="Sun C."/>
            <person name="Zou P."/>
            <person name="Liu Y."/>
            <person name="Dai S."/>
            <person name="Zhou R."/>
        </authorList>
    </citation>
    <scope>NUCLEOTIDE SEQUENCE [LARGE SCALE GENOMIC DNA]</scope>
</reference>
<sequence>MAVRPFFFSLFLLPRRPLPRPLPLPLPPLHLLLPSPSVRNSRLLLPPSIIRLPNPFLSSFSSLAHRRLPCRPAFTPSAAAASTLAQKIGKATRRPGAASKARVYADVNVVRPKDYWDYESLTVQLGL</sequence>
<accession>A0ACB9S346</accession>